<organism evidence="1 2">
    <name type="scientific">Trifolium medium</name>
    <dbReference type="NCBI Taxonomy" id="97028"/>
    <lineage>
        <taxon>Eukaryota</taxon>
        <taxon>Viridiplantae</taxon>
        <taxon>Streptophyta</taxon>
        <taxon>Embryophyta</taxon>
        <taxon>Tracheophyta</taxon>
        <taxon>Spermatophyta</taxon>
        <taxon>Magnoliopsida</taxon>
        <taxon>eudicotyledons</taxon>
        <taxon>Gunneridae</taxon>
        <taxon>Pentapetalae</taxon>
        <taxon>rosids</taxon>
        <taxon>fabids</taxon>
        <taxon>Fabales</taxon>
        <taxon>Fabaceae</taxon>
        <taxon>Papilionoideae</taxon>
        <taxon>50 kb inversion clade</taxon>
        <taxon>NPAAA clade</taxon>
        <taxon>Hologalegina</taxon>
        <taxon>IRL clade</taxon>
        <taxon>Trifolieae</taxon>
        <taxon>Trifolium</taxon>
    </lineage>
</organism>
<proteinExistence type="predicted"/>
<protein>
    <submittedName>
        <fullName evidence="1">Uncharacterized protein</fullName>
    </submittedName>
</protein>
<dbReference type="EMBL" id="LXQA011243918">
    <property type="protein sequence ID" value="MCI90411.1"/>
    <property type="molecule type" value="Genomic_DNA"/>
</dbReference>
<dbReference type="AlphaFoldDB" id="A0A392VTW3"/>
<feature type="non-terminal residue" evidence="1">
    <location>
        <position position="1"/>
    </location>
</feature>
<accession>A0A392VTW3</accession>
<keyword evidence="2" id="KW-1185">Reference proteome</keyword>
<comment type="caution">
    <text evidence="1">The sequence shown here is derived from an EMBL/GenBank/DDBJ whole genome shotgun (WGS) entry which is preliminary data.</text>
</comment>
<dbReference type="Proteomes" id="UP000265520">
    <property type="component" value="Unassembled WGS sequence"/>
</dbReference>
<evidence type="ECO:0000313" key="2">
    <source>
        <dbReference type="Proteomes" id="UP000265520"/>
    </source>
</evidence>
<reference evidence="1 2" key="1">
    <citation type="journal article" date="2018" name="Front. Plant Sci.">
        <title>Red Clover (Trifolium pratense) and Zigzag Clover (T. medium) - A Picture of Genomic Similarities and Differences.</title>
        <authorList>
            <person name="Dluhosova J."/>
            <person name="Istvanek J."/>
            <person name="Nedelnik J."/>
            <person name="Repkova J."/>
        </authorList>
    </citation>
    <scope>NUCLEOTIDE SEQUENCE [LARGE SCALE GENOMIC DNA]</scope>
    <source>
        <strain evidence="2">cv. 10/8</strain>
        <tissue evidence="1">Leaf</tissue>
    </source>
</reference>
<name>A0A392VTW3_9FABA</name>
<sequence>GGVYKPSKKKAKTKATIKERGSRKIGCPFRLRGYFPESKEWHLTVVSGKTQPCVG</sequence>
<evidence type="ECO:0000313" key="1">
    <source>
        <dbReference type="EMBL" id="MCI90411.1"/>
    </source>
</evidence>